<organism evidence="1 2">
    <name type="scientific">Flavobacterium lacisediminis</name>
    <dbReference type="NCBI Taxonomy" id="2989705"/>
    <lineage>
        <taxon>Bacteria</taxon>
        <taxon>Pseudomonadati</taxon>
        <taxon>Bacteroidota</taxon>
        <taxon>Flavobacteriia</taxon>
        <taxon>Flavobacteriales</taxon>
        <taxon>Flavobacteriaceae</taxon>
        <taxon>Flavobacterium</taxon>
    </lineage>
</organism>
<accession>A0ABT3EHL2</accession>
<dbReference type="Proteomes" id="UP001165677">
    <property type="component" value="Unassembled WGS sequence"/>
</dbReference>
<dbReference type="RefSeq" id="WP_264368853.1">
    <property type="nucleotide sequence ID" value="NZ_JAPCIO010000004.1"/>
</dbReference>
<name>A0ABT3EHL2_9FLAO</name>
<evidence type="ECO:0000313" key="1">
    <source>
        <dbReference type="EMBL" id="MCW1148069.1"/>
    </source>
</evidence>
<keyword evidence="2" id="KW-1185">Reference proteome</keyword>
<dbReference type="EMBL" id="JAPCIO010000004">
    <property type="protein sequence ID" value="MCW1148069.1"/>
    <property type="molecule type" value="Genomic_DNA"/>
</dbReference>
<comment type="caution">
    <text evidence="1">The sequence shown here is derived from an EMBL/GenBank/DDBJ whole genome shotgun (WGS) entry which is preliminary data.</text>
</comment>
<proteinExistence type="predicted"/>
<reference evidence="1" key="1">
    <citation type="submission" date="2022-10" db="EMBL/GenBank/DDBJ databases">
        <title>Flavobacterium sp. nov., a bacterium isolated from lake sediment.</title>
        <authorList>
            <person name="Qu J.-H."/>
        </authorList>
    </citation>
    <scope>NUCLEOTIDE SEQUENCE</scope>
    <source>
        <strain evidence="1">TH16-21</strain>
    </source>
</reference>
<sequence>MIKKVIILFLFFQLGFGQKVINDSLISKFEKDLVYKAIEISRLPDLRNDTLSDFYFRLNYAGLKIDLYKDDYGKLILKSTQYYTKIKNSIITDTIVFTKLHDSKIAIWLHTYVSNSKLEDMIPSKKSNFGKAGVFMSDDYYLEFSNKKKYVIKSFPFSDLDTISENYSLKDLINDLFEKIEIEKLKKEFREDLPGGYSYSNELGYLFYKLHNSFVILDYLGDYRLSFGFISYYYVNKIAKKRFNLGASINYQVGFNGNSSVKTSVNKYNLFSDNRSYSDLIRFSYEKHDLDYIKSVEQFENYKINYALSIDKYFNFGISYNQLVIDSRFNGLDLSISKNIESIELKPYYEINLYENHLTNYVVGVSKTIKFNIHEKPIRMYSNLYYEKLFDFKSLNFSLQIPLLNFGLN</sequence>
<gene>
    <name evidence="1" type="ORF">OJ995_07545</name>
</gene>
<protein>
    <submittedName>
        <fullName evidence="1">Uncharacterized protein</fullName>
    </submittedName>
</protein>
<evidence type="ECO:0000313" key="2">
    <source>
        <dbReference type="Proteomes" id="UP001165677"/>
    </source>
</evidence>